<comment type="caution">
    <text evidence="1">The sequence shown here is derived from an EMBL/GenBank/DDBJ whole genome shotgun (WGS) entry which is preliminary data.</text>
</comment>
<name>A0A2N3HYK6_9BACT</name>
<dbReference type="AlphaFoldDB" id="A0A2N3HYK6"/>
<keyword evidence="2" id="KW-1185">Reference proteome</keyword>
<organism evidence="1 2">
    <name type="scientific">Labilibaculum filiforme</name>
    <dbReference type="NCBI Taxonomy" id="1940526"/>
    <lineage>
        <taxon>Bacteria</taxon>
        <taxon>Pseudomonadati</taxon>
        <taxon>Bacteroidota</taxon>
        <taxon>Bacteroidia</taxon>
        <taxon>Marinilabiliales</taxon>
        <taxon>Marinifilaceae</taxon>
        <taxon>Labilibaculum</taxon>
    </lineage>
</organism>
<gene>
    <name evidence="1" type="ORF">BZG02_10240</name>
</gene>
<proteinExistence type="predicted"/>
<evidence type="ECO:0000313" key="2">
    <source>
        <dbReference type="Proteomes" id="UP000233535"/>
    </source>
</evidence>
<dbReference type="EMBL" id="MVDD01000006">
    <property type="protein sequence ID" value="PKQ63132.1"/>
    <property type="molecule type" value="Genomic_DNA"/>
</dbReference>
<dbReference type="RefSeq" id="WP_101261339.1">
    <property type="nucleotide sequence ID" value="NZ_MVDD01000006.1"/>
</dbReference>
<dbReference type="OrthoDB" id="9762978at2"/>
<dbReference type="Proteomes" id="UP000233535">
    <property type="component" value="Unassembled WGS sequence"/>
</dbReference>
<accession>A0A2N3HYK6</accession>
<protein>
    <submittedName>
        <fullName evidence="1">Uncharacterized protein</fullName>
    </submittedName>
</protein>
<sequence length="162" mass="18771">MNTDVKDMIRVKDIVISKEILSLFKGSIRIVDRLHPAGMWPVDILKLKELRERIPELMKDKDIMKRYDVAIVYKDKILQEKSVLKKERGSSIRVKRNESVNVDLVGASGVKIKKDFSKLGLVSVEGRIISRIPLCGLLIPWRWLKNAKIDYRKFDMILTPKV</sequence>
<reference evidence="1 2" key="1">
    <citation type="journal article" date="2017" name="Front. Microbiol.">
        <title>Labilibaculum manganireducens gen. nov., sp. nov. and Labilibaculum filiforme sp. nov., Novel Bacteroidetes Isolated from Subsurface Sediments of the Baltic Sea.</title>
        <authorList>
            <person name="Vandieken V."/>
            <person name="Marshall I.P."/>
            <person name="Niemann H."/>
            <person name="Engelen B."/>
            <person name="Cypionka H."/>
        </authorList>
    </citation>
    <scope>NUCLEOTIDE SEQUENCE [LARGE SCALE GENOMIC DNA]</scope>
    <source>
        <strain evidence="1 2">59.16B</strain>
    </source>
</reference>
<evidence type="ECO:0000313" key="1">
    <source>
        <dbReference type="EMBL" id="PKQ63132.1"/>
    </source>
</evidence>